<feature type="compositionally biased region" description="Low complexity" evidence="1">
    <location>
        <begin position="3752"/>
        <end position="3769"/>
    </location>
</feature>
<feature type="region of interest" description="Disordered" evidence="1">
    <location>
        <begin position="436"/>
        <end position="459"/>
    </location>
</feature>
<feature type="compositionally biased region" description="Basic and acidic residues" evidence="1">
    <location>
        <begin position="1006"/>
        <end position="1016"/>
    </location>
</feature>
<feature type="region of interest" description="Disordered" evidence="1">
    <location>
        <begin position="2873"/>
        <end position="3339"/>
    </location>
</feature>
<feature type="compositionally biased region" description="Basic and acidic residues" evidence="1">
    <location>
        <begin position="2379"/>
        <end position="2391"/>
    </location>
</feature>
<feature type="compositionally biased region" description="Basic and acidic residues" evidence="1">
    <location>
        <begin position="4158"/>
        <end position="4173"/>
    </location>
</feature>
<feature type="region of interest" description="Disordered" evidence="1">
    <location>
        <begin position="675"/>
        <end position="699"/>
    </location>
</feature>
<protein>
    <submittedName>
        <fullName evidence="2">Ribosome-binding protein 1-like 8</fullName>
    </submittedName>
</protein>
<feature type="compositionally biased region" description="Polar residues" evidence="1">
    <location>
        <begin position="3226"/>
        <end position="3235"/>
    </location>
</feature>
<feature type="region of interest" description="Disordered" evidence="1">
    <location>
        <begin position="2166"/>
        <end position="2362"/>
    </location>
</feature>
<feature type="region of interest" description="Disordered" evidence="1">
    <location>
        <begin position="3654"/>
        <end position="3720"/>
    </location>
</feature>
<feature type="compositionally biased region" description="Basic and acidic residues" evidence="1">
    <location>
        <begin position="1089"/>
        <end position="1124"/>
    </location>
</feature>
<feature type="compositionally biased region" description="Polar residues" evidence="1">
    <location>
        <begin position="903"/>
        <end position="919"/>
    </location>
</feature>
<feature type="compositionally biased region" description="Polar residues" evidence="1">
    <location>
        <begin position="1298"/>
        <end position="1310"/>
    </location>
</feature>
<feature type="compositionally biased region" description="Basic and acidic residues" evidence="1">
    <location>
        <begin position="1170"/>
        <end position="1181"/>
    </location>
</feature>
<feature type="compositionally biased region" description="Polar residues" evidence="1">
    <location>
        <begin position="1551"/>
        <end position="1560"/>
    </location>
</feature>
<feature type="compositionally biased region" description="Basic and acidic residues" evidence="1">
    <location>
        <begin position="3146"/>
        <end position="3177"/>
    </location>
</feature>
<dbReference type="SMART" id="SM00384">
    <property type="entry name" value="AT_hook"/>
    <property type="match status" value="3"/>
</dbReference>
<dbReference type="PRINTS" id="PR00929">
    <property type="entry name" value="ATHOOK"/>
</dbReference>
<comment type="caution">
    <text evidence="2">The sequence shown here is derived from an EMBL/GenBank/DDBJ whole genome shotgun (WGS) entry which is preliminary data.</text>
</comment>
<feature type="compositionally biased region" description="Basic and acidic residues" evidence="1">
    <location>
        <begin position="4397"/>
        <end position="4436"/>
    </location>
</feature>
<feature type="compositionally biased region" description="Low complexity" evidence="1">
    <location>
        <begin position="2777"/>
        <end position="2811"/>
    </location>
</feature>
<feature type="region of interest" description="Disordered" evidence="1">
    <location>
        <begin position="952"/>
        <end position="1359"/>
    </location>
</feature>
<dbReference type="GO" id="GO:0003677">
    <property type="term" value="F:DNA binding"/>
    <property type="evidence" value="ECO:0007669"/>
    <property type="project" value="InterPro"/>
</dbReference>
<feature type="compositionally biased region" description="Polar residues" evidence="1">
    <location>
        <begin position="4176"/>
        <end position="4187"/>
    </location>
</feature>
<proteinExistence type="predicted"/>
<feature type="compositionally biased region" description="Gly residues" evidence="1">
    <location>
        <begin position="3303"/>
        <end position="3314"/>
    </location>
</feature>
<keyword evidence="3" id="KW-1185">Reference proteome</keyword>
<evidence type="ECO:0000256" key="1">
    <source>
        <dbReference type="SAM" id="MobiDB-lite"/>
    </source>
</evidence>
<evidence type="ECO:0000313" key="2">
    <source>
        <dbReference type="EMBL" id="KAG7168017.1"/>
    </source>
</evidence>
<feature type="region of interest" description="Disordered" evidence="1">
    <location>
        <begin position="1987"/>
        <end position="2040"/>
    </location>
</feature>
<feature type="region of interest" description="Disordered" evidence="1">
    <location>
        <begin position="3736"/>
        <end position="3769"/>
    </location>
</feature>
<gene>
    <name evidence="2" type="primary">Rrbp1-L8</name>
    <name evidence="2" type="ORF">Hamer_G018453</name>
</gene>
<feature type="compositionally biased region" description="Low complexity" evidence="1">
    <location>
        <begin position="2298"/>
        <end position="2343"/>
    </location>
</feature>
<feature type="region of interest" description="Disordered" evidence="1">
    <location>
        <begin position="878"/>
        <end position="926"/>
    </location>
</feature>
<feature type="region of interest" description="Disordered" evidence="1">
    <location>
        <begin position="2099"/>
        <end position="2154"/>
    </location>
</feature>
<feature type="compositionally biased region" description="Polar residues" evidence="1">
    <location>
        <begin position="193"/>
        <end position="218"/>
    </location>
</feature>
<feature type="compositionally biased region" description="Basic and acidic residues" evidence="1">
    <location>
        <begin position="2184"/>
        <end position="2215"/>
    </location>
</feature>
<dbReference type="EMBL" id="JAHLQT010021080">
    <property type="protein sequence ID" value="KAG7168017.1"/>
    <property type="molecule type" value="Genomic_DNA"/>
</dbReference>
<feature type="region of interest" description="Disordered" evidence="1">
    <location>
        <begin position="3394"/>
        <end position="3470"/>
    </location>
</feature>
<feature type="compositionally biased region" description="Basic and acidic residues" evidence="1">
    <location>
        <begin position="3605"/>
        <end position="3623"/>
    </location>
</feature>
<feature type="compositionally biased region" description="Polar residues" evidence="1">
    <location>
        <begin position="2741"/>
        <end position="2761"/>
    </location>
</feature>
<feature type="compositionally biased region" description="Polar residues" evidence="1">
    <location>
        <begin position="4146"/>
        <end position="4157"/>
    </location>
</feature>
<feature type="compositionally biased region" description="Low complexity" evidence="1">
    <location>
        <begin position="1326"/>
        <end position="1340"/>
    </location>
</feature>
<feature type="region of interest" description="Disordered" evidence="1">
    <location>
        <begin position="1874"/>
        <end position="1967"/>
    </location>
</feature>
<organism evidence="2 3">
    <name type="scientific">Homarus americanus</name>
    <name type="common">American lobster</name>
    <dbReference type="NCBI Taxonomy" id="6706"/>
    <lineage>
        <taxon>Eukaryota</taxon>
        <taxon>Metazoa</taxon>
        <taxon>Ecdysozoa</taxon>
        <taxon>Arthropoda</taxon>
        <taxon>Crustacea</taxon>
        <taxon>Multicrustacea</taxon>
        <taxon>Malacostraca</taxon>
        <taxon>Eumalacostraca</taxon>
        <taxon>Eucarida</taxon>
        <taxon>Decapoda</taxon>
        <taxon>Pleocyemata</taxon>
        <taxon>Astacidea</taxon>
        <taxon>Nephropoidea</taxon>
        <taxon>Nephropidae</taxon>
        <taxon>Homarus</taxon>
    </lineage>
</organism>
<feature type="region of interest" description="Disordered" evidence="1">
    <location>
        <begin position="1463"/>
        <end position="1487"/>
    </location>
</feature>
<feature type="compositionally biased region" description="Polar residues" evidence="1">
    <location>
        <begin position="4096"/>
        <end position="4107"/>
    </location>
</feature>
<feature type="compositionally biased region" description="Basic and acidic residues" evidence="1">
    <location>
        <begin position="2099"/>
        <end position="2127"/>
    </location>
</feature>
<feature type="compositionally biased region" description="Polar residues" evidence="1">
    <location>
        <begin position="1570"/>
        <end position="1586"/>
    </location>
</feature>
<feature type="compositionally biased region" description="Basic and acidic residues" evidence="1">
    <location>
        <begin position="1892"/>
        <end position="1901"/>
    </location>
</feature>
<feature type="compositionally biased region" description="Basic and acidic residues" evidence="1">
    <location>
        <begin position="1875"/>
        <end position="1885"/>
    </location>
</feature>
<sequence length="4436" mass="476696">QSAAAAPELDRSGPIERPPQQTPHRIPHFKKQLISWRKNTAHFSEDSDIEKDSKAASHDVKTDQGVMGSSSPDVSSNPQPNRFEAYPPVSSSGSYQSVLIPRPGAFEHSGLSAMRMVVAVPPTVLVTQARGLQADTVGPSPVSDNDTQSVDSLGSIGVELQHPLSSRLSSGGDLDARLPPTPVGHIRRIRESPSLSSNSKSRADWSSTESTPNNFKVPTSSPYLDLQTQQTSPLSLVIQKAGTSSTGSLSAAINESLMKKSGVHSDGQVFRDSSLQHLSHHYPFSLPVPIQEVSARDERVPFRKRSITITTEDSTDSDVQYQGTSTPSQAASCLRGTSGSAATKTCGASPPAEERGLQTMAPPSTPGVASLPTHLMNYPLYPIKHRQEIGGRAGEHQAYKDRPFLREAGLPPSKVGPPPLMTSTEVSHQHSVSYVTQSNPRSHLPMNEESSQNVGKEDDGRRFWRFPTQELREMPREIGLLAHMSRQVPSEMRRWPPEVQNQIVAHIRASQNLSHMYHPHMNQFLLRGRFPQSPLLDRLQRHPPDYPSAQYYQQCHGVPERHTVLSADNTVKKDIDKEHKQCQENSPDDSLIVVDDSPDPVLDDAPDPVFPQAEINIPPLSESVSSGPGNIPAVSESSSLEGLGESLQHHVSSQKLLSDGKSKISALLVPAVSPGLTEAPPHTPELGPAQPPPDSAVVGSGTLAVAATTESGGSSLSGTVCSAADNGISSTSNNTANTYGGSGVVESGPQNDDLDFPPDNTQPLAEDQSDGARPEQAGKLGKFLMRVNRGSVDHSRAEASTPLSVIGVGDDTAGVVEDAPPSSREEPESSVRQHSHGLKEPNFEVSLSETQLSDLRNIHQFQQDADRQFSRGFKKSITEKFEDDNATSEVDTVPPKEDCISRGAQNKKTTATSSPADKTTSSDHLGETLSILKVMAGSSKDQSLLDVLEDKAKDAEDNRLAKGSDSTLDKPFTEAVGGCEITGPSSLNFLSSKGHLLPPQDDSDADSVRTVHDSRIIGRRSSSSSQSSNSSGFSGNSPPPFSPPRSVGLDSSDEEEEEIRRPPSPIDTGEKDLVSASCLEPLKSSFLPSEREVATTETEREVAATETEREVAATEKLTCEDGTQRPRLPCRQDLPNSPPEGEETLFNCSEENLCSSSRRDPATPAQGPASREEPPTGDDCRSPSPVSVQGPDTPPHSNIIPEQCLASQSSQSPRVGSLSRPGQDEALTRGALPGRETDSHPVKDVESAVGKNTPDHSDQEIPKLVLKLPTKGALKAFTEDLLPKMSREKTRPVALDTPDSSSEVTSTTPDNPVLAVTLKKGRGRPKSSPQRKPQRRQAPQVRSNTVKKNLGRGTRKGKLFNDYLLQDSVPGEMSSRDDYLSDKTEPVRVTPLLPAASEVVPEAQVTRRGRRRACANVSSYAEFFDSDAPTPLTRPLPILAPLPQVNQSLLQIKSARPLPEMPTDVCFVPPSKRRRGRPRKNPAAPAAKIVPKTSVLLSNNIGEDSAVVREGLASSDLPSSATTTGEQSSPTTRVSGGTAVTEERIKPQEAKTPTQTIQTTKRPRGRPPKKSNSAQLLSTSDGNLSQAAEDEQTGRTTARDYVQTTPQPEPRNKLALEAASPQLVVKVNKDSKLKITIRRAVVEKRGADCLLAAPQRKKRKLNHPSNPTDVHREAGDITGTVERCSVSPISRESPETLPLHCDPHDPLGIDLVEDSRLGPNARKNIYEFDDDVSDEDVPVAQRLKSLRKKNTSVYRRVRKIVRNAKRTPAHDPNFSYLKTPNRTPCHTPVYSTPSYTPMYSPMYTPVHRINYTGPGSTPRHFSQDCLKIRLRKKPRSEQHVILKIKNPQLDQLTSETQHQEDMADAIDMSRSLYRATEDDSCRTNEENNNSKGEGRDDRDDVTAAASPLQESASSSGGVNVRTFERGKVPRSRIEVNSPASEMPGEATAEDPLRVTEKSSHATLEINPLSGAEKSTALTSDDSVFVGLEKTSKSSSRKSAAQSREKSPTSRAQRSEARSPEDTPQAHKTAPAENSSPGKPLIPTLIIKKSLISGFSSTFEETGDRHKTQQSSRVERTDDGFVIPPTPVHVMLRLKRCNSHWEQDEGSRNSDKTSDFCVSRGERQRDDTEATTDGGVTESDATDGESTAANDEPVAEVQVPLKIKIRAPAANEGLSNVENIDEDIDNGKHEEKPTDCSKTLVERESQRKREQSDKAPSDATTASRQPSTLPPVTSTVNSSSTNTSAPVASPPHSPNKSQLDAPLLETPTNAPHHDKPSVDAPRHKTPPLDDPPANSLQKNSSPGVPRPSVSPGNSPQSSSPHESTPHRVSTQSSSSHSVVTKPPSATRPPPPNSTPRSAYSSRVDSVELELAAILGSPNKGSERIESSDSRALDDADLEALLLGDKSVRSVTPTVLHEFLDKRDDSAPDTSPVVGRPPRPDEHRPPSPPGGDNNEAPAPDTPTPLEAAGDSTASPREVASKTFLVQDIKLKTPPKVMLQKLSPDIICTFRSSSESGIQAPKKQSKRLVSSTAPPTGNPTAEDVEDGNVTASPEATKVVESAKKRILTSPSDGKESKKPRRSERKVRSGEGCTPVEAKLERSCQSEKAQESCPSDLVPQRPVNHKSAENIEPPTPTSRGESVDTTTRDGRDDAGPETGSRPPSCDKRRSSHVTETEEDPTSSTIVSDPGAEARVEGVVNADEGKPKPTSASPCAVDGHRSRNVAAGSDAATGTRENGADDSTPRNKNSSAETGEVNLRQSSRLRQNADLRRNTRGRSRGRGTSSVRRSRIKSMAIIDSSSDSPDESFNLSATSKMKSKKMVLSKGRRKERTKKKTAADNVGQRDPDLNKKTVKNLIFNNAIFQASVKRTVCRIFSSESDNDDCPAGDSNQRPTNTKISMPTKEGDVQAPEDVDGLEKRSMPARTTSAAGGEGKNKNAGNSASPSEAGEDGPTTTDPKVPRNKTKSTSSASTTGKHVPTLCEVVDEVNTSAGNEDTTNTREKPSKTPPTARPRRCVREENETSEGRKETSEGRKETSEGRKETSEGRKETSEGRKEENEDRKRNGSKKQPVPTEKTSVNPVSESLDLPDDIEETLRRLDGSSPNTSVGSPPPVSTRSNRTSTSDTSMEHGNSGSEAESRKGETEGASVDKSVKVSDRDSTPKKADAIEDESKKSPRNKDTAEPTVAEDPLTPGAPSSKERKPAVKISPKQTRETQAAGEKNSSRGAKLQNRVTEVTITSSDEDSNSAGDVIVLDEDDSCDQGKGGMGVRAGGKINGGAGGGLSRGAVTGAALDIPPRDAPARHLRTGSGGKGGSGGDDGSAPTPDVHHKSIQYSDGVSDHDSEYRDSMWNMAFLTPERRERDEISPPQPDSPEGFTCGRGLRPQQVYPTLLTLQLGSFESPVRRDHSESSTNLDSSSGGASENRTHKSRQKPQGYVSVGGKCNGRKTSAGDATEKLVVSPEDSTAGSDSGETEMLPVEEVEVVEGLPQVLTPDDQETQDPLADATPRNDDILELGETTGGIDLLDADDFALICKRRRPTLLKGLSREIVVNCKSSQKSVFHPAHRGDGSSKNASSPSERDGLGSGSDDDVVKPRQSCTAREMSTDDGQACERQRDSQRRGELRDKVRSSSVEILKSPLIMPSYPEEYLMSTDFEVKDKQDDETHSFQGEILTMCSSDDEDDDTKCTPKSVPSATGRTQRPDDSSKPSSQRINDSMDAIGFGSRSNSCHSPDIDFDILEGDLFGNSRESGNSERDSSPLTSPDPSSSLVSSSSRSVVLSDDTSWECMRNIEEYINRTAPKVPSSHCRSSPSHTTRSHAQVSATTIDGAQVSATTIDDAQVSATTIDDAQVSATTIDDAQVSATTIDDAQVSATTIDDAQVSATTIEDAQVSAKEDTQLSANGDAQISAKTNDDAQVSAKEDAQLSSEKKDDAQVLAKDDAQVSAKTKDDAQMSAKAKEDSQLSAKNKDDVQVSAKTKDDAQVLAKDDAQVSAKTKDDAQMSAKAKEDFQVSAKNKDDVQVSAKKKDDVQVSAKNKDDAQVSAKKKDDVQVSAKNKDDVQVSAKNKDDVQVSAKTKDDVQVSAENKDDAQVSAKTKDDVQVSAKTNDDVQVSAKNKDDVQVSAKTNDDVQVSAKTNDDVQVSAKNKDDVQVSAKTNDDVQVSAKTKDDVQVSAKNKDDVQVSAKTNDDVQVSAKNKDDVQVSAKTKDDVQVSAKTKDDAQVSAKTKDDAQVSAKTKDDAQVSDKTKDDVQVSAKNKDDVQVSAKTKDDVQVSAKTKDDAQVSAKTKDDAQVSAKTKDDAQVSAKTKDEMQVSAKTKDNAQESAKTKDDAQVSAKTKDAQVSAKNKDDAQVSAKTKDDAQVSAKTKDNAQESAKTKDEMQVSAKTKDNAQVSAKTKEGAQVSAKTKEDAQVSAKTKEDAQVSAKTKEDVQVSAKTKEDAQVSA</sequence>
<feature type="compositionally biased region" description="Polar residues" evidence="1">
    <location>
        <begin position="1146"/>
        <end position="1156"/>
    </location>
</feature>
<feature type="compositionally biased region" description="Polar residues" evidence="1">
    <location>
        <begin position="1516"/>
        <end position="1535"/>
    </location>
</feature>
<name>A0A8J5K0R1_HOMAM</name>
<feature type="compositionally biased region" description="Polar residues" evidence="1">
    <location>
        <begin position="1205"/>
        <end position="1214"/>
    </location>
</feature>
<feature type="region of interest" description="Disordered" evidence="1">
    <location>
        <begin position="2508"/>
        <end position="2842"/>
    </location>
</feature>
<feature type="region of interest" description="Disordered" evidence="1">
    <location>
        <begin position="731"/>
        <end position="775"/>
    </location>
</feature>
<feature type="compositionally biased region" description="Basic and acidic residues" evidence="1">
    <location>
        <begin position="4188"/>
        <end position="4380"/>
    </location>
</feature>
<feature type="compositionally biased region" description="Polar residues" evidence="1">
    <location>
        <begin position="2884"/>
        <end position="2895"/>
    </location>
</feature>
<feature type="region of interest" description="Disordered" evidence="1">
    <location>
        <begin position="2372"/>
        <end position="2391"/>
    </location>
</feature>
<feature type="compositionally biased region" description="Basic and acidic residues" evidence="1">
    <location>
        <begin position="952"/>
        <end position="972"/>
    </location>
</feature>
<feature type="region of interest" description="Disordered" evidence="1">
    <location>
        <begin position="43"/>
        <end position="94"/>
    </location>
</feature>
<feature type="compositionally biased region" description="Polar residues" evidence="1">
    <location>
        <begin position="67"/>
        <end position="80"/>
    </location>
</feature>
<feature type="region of interest" description="Disordered" evidence="1">
    <location>
        <begin position="3483"/>
        <end position="3509"/>
    </location>
</feature>
<evidence type="ECO:0000313" key="3">
    <source>
        <dbReference type="Proteomes" id="UP000747542"/>
    </source>
</evidence>
<dbReference type="InterPro" id="IPR017956">
    <property type="entry name" value="AT_hook_DNA-bd_motif"/>
</dbReference>
<feature type="compositionally biased region" description="Basic and acidic residues" evidence="1">
    <location>
        <begin position="2270"/>
        <end position="2281"/>
    </location>
</feature>
<feature type="region of interest" description="Disordered" evidence="1">
    <location>
        <begin position="1"/>
        <end position="30"/>
    </location>
</feature>
<feature type="compositionally biased region" description="Low complexity" evidence="1">
    <location>
        <begin position="1019"/>
        <end position="1036"/>
    </location>
</feature>
<feature type="compositionally biased region" description="Polar residues" evidence="1">
    <location>
        <begin position="2983"/>
        <end position="2992"/>
    </location>
</feature>
<feature type="region of interest" description="Disordered" evidence="1">
    <location>
        <begin position="2057"/>
        <end position="2083"/>
    </location>
</feature>
<feature type="compositionally biased region" description="Polar residues" evidence="1">
    <location>
        <begin position="1908"/>
        <end position="1917"/>
    </location>
</feature>
<feature type="compositionally biased region" description="Polar residues" evidence="1">
    <location>
        <begin position="319"/>
        <end position="335"/>
    </location>
</feature>
<feature type="compositionally biased region" description="Low complexity" evidence="1">
    <location>
        <begin position="1992"/>
        <end position="2001"/>
    </location>
</feature>
<feature type="region of interest" description="Disordered" evidence="1">
    <location>
        <begin position="3552"/>
        <end position="3625"/>
    </location>
</feature>
<feature type="compositionally biased region" description="Basic residues" evidence="1">
    <location>
        <begin position="1471"/>
        <end position="1480"/>
    </location>
</feature>
<feature type="region of interest" description="Disordered" evidence="1">
    <location>
        <begin position="1512"/>
        <end position="1610"/>
    </location>
</feature>
<reference evidence="2" key="1">
    <citation type="journal article" date="2021" name="Sci. Adv.">
        <title>The American lobster genome reveals insights on longevity, neural, and immune adaptations.</title>
        <authorList>
            <person name="Polinski J.M."/>
            <person name="Zimin A.V."/>
            <person name="Clark K.F."/>
            <person name="Kohn A.B."/>
            <person name="Sadowski N."/>
            <person name="Timp W."/>
            <person name="Ptitsyn A."/>
            <person name="Khanna P."/>
            <person name="Romanova D.Y."/>
            <person name="Williams P."/>
            <person name="Greenwood S.J."/>
            <person name="Moroz L.L."/>
            <person name="Walt D.R."/>
            <person name="Bodnar A.G."/>
        </authorList>
    </citation>
    <scope>NUCLEOTIDE SEQUENCE</scope>
    <source>
        <strain evidence="2">GMGI-L3</strain>
    </source>
</reference>
<feature type="compositionally biased region" description="Basic and acidic residues" evidence="1">
    <location>
        <begin position="3011"/>
        <end position="3059"/>
    </location>
</feature>
<feature type="compositionally biased region" description="Basic and acidic residues" evidence="1">
    <location>
        <begin position="1922"/>
        <end position="1933"/>
    </location>
</feature>
<dbReference type="Proteomes" id="UP000747542">
    <property type="component" value="Unassembled WGS sequence"/>
</dbReference>
<feature type="compositionally biased region" description="Basic residues" evidence="1">
    <location>
        <begin position="2812"/>
        <end position="2831"/>
    </location>
</feature>
<feature type="compositionally biased region" description="Basic and acidic residues" evidence="1">
    <location>
        <begin position="3913"/>
        <end position="4093"/>
    </location>
</feature>
<feature type="compositionally biased region" description="Basic and acidic residues" evidence="1">
    <location>
        <begin position="2061"/>
        <end position="2078"/>
    </location>
</feature>
<feature type="compositionally biased region" description="Basic and acidic residues" evidence="1">
    <location>
        <begin position="1235"/>
        <end position="1246"/>
    </location>
</feature>
<feature type="compositionally biased region" description="Basic and acidic residues" evidence="1">
    <location>
        <begin position="2002"/>
        <end position="2024"/>
    </location>
</feature>
<feature type="region of interest" description="Disordered" evidence="1">
    <location>
        <begin position="793"/>
        <end position="842"/>
    </location>
</feature>
<feature type="compositionally biased region" description="Polar residues" evidence="1">
    <location>
        <begin position="2524"/>
        <end position="2536"/>
    </location>
</feature>
<feature type="region of interest" description="Disordered" evidence="1">
    <location>
        <begin position="3901"/>
        <end position="4436"/>
    </location>
</feature>
<feature type="compositionally biased region" description="Low complexity" evidence="1">
    <location>
        <begin position="3110"/>
        <end position="3121"/>
    </location>
</feature>
<feature type="compositionally biased region" description="Basic and acidic residues" evidence="1">
    <location>
        <begin position="2660"/>
        <end position="2671"/>
    </location>
</feature>
<feature type="compositionally biased region" description="Low complexity" evidence="1">
    <location>
        <begin position="2225"/>
        <end position="2246"/>
    </location>
</feature>
<feature type="region of interest" description="Disordered" evidence="1">
    <location>
        <begin position="2415"/>
        <end position="2476"/>
    </location>
</feature>
<feature type="region of interest" description="Disordered" evidence="1">
    <location>
        <begin position="3351"/>
        <end position="3379"/>
    </location>
</feature>
<feature type="compositionally biased region" description="Polar residues" evidence="1">
    <location>
        <begin position="3405"/>
        <end position="3418"/>
    </location>
</feature>
<feature type="region of interest" description="Disordered" evidence="1">
    <location>
        <begin position="165"/>
        <end position="218"/>
    </location>
</feature>
<feature type="compositionally biased region" description="Basic residues" evidence="1">
    <location>
        <begin position="1349"/>
        <end position="1358"/>
    </location>
</feature>
<feature type="non-terminal residue" evidence="2">
    <location>
        <position position="1"/>
    </location>
</feature>
<accession>A0A8J5K0R1</accession>
<feature type="compositionally biased region" description="Gly residues" evidence="1">
    <location>
        <begin position="3258"/>
        <end position="3279"/>
    </location>
</feature>
<feature type="compositionally biased region" description="Basic and acidic residues" evidence="1">
    <location>
        <begin position="2594"/>
        <end position="2606"/>
    </location>
</feature>
<feature type="compositionally biased region" description="Basic and acidic residues" evidence="1">
    <location>
        <begin position="1950"/>
        <end position="1959"/>
    </location>
</feature>
<feature type="region of interest" description="Disordered" evidence="1">
    <location>
        <begin position="313"/>
        <end position="335"/>
    </location>
</feature>
<feature type="compositionally biased region" description="Basic and acidic residues" evidence="1">
    <location>
        <begin position="823"/>
        <end position="842"/>
    </location>
</feature>
<feature type="compositionally biased region" description="Basic and acidic residues" evidence="1">
    <location>
        <begin position="1277"/>
        <end position="1291"/>
    </location>
</feature>
<feature type="compositionally biased region" description="Basic and acidic residues" evidence="1">
    <location>
        <begin position="50"/>
        <end position="62"/>
    </location>
</feature>
<feature type="compositionally biased region" description="Polar residues" evidence="1">
    <location>
        <begin position="4116"/>
        <end position="4137"/>
    </location>
</feature>